<evidence type="ECO:0000313" key="4">
    <source>
        <dbReference type="EMBL" id="CAF3873563.1"/>
    </source>
</evidence>
<feature type="compositionally biased region" description="Polar residues" evidence="1">
    <location>
        <begin position="244"/>
        <end position="273"/>
    </location>
</feature>
<feature type="region of interest" description="Disordered" evidence="1">
    <location>
        <begin position="331"/>
        <end position="356"/>
    </location>
</feature>
<dbReference type="EMBL" id="CAJNRE010017362">
    <property type="protein sequence ID" value="CAF2153826.1"/>
    <property type="molecule type" value="Genomic_DNA"/>
</dbReference>
<dbReference type="AlphaFoldDB" id="A0A816H5N9"/>
<dbReference type="EMBL" id="CAJOBJ010001327">
    <property type="protein sequence ID" value="CAF3873563.1"/>
    <property type="molecule type" value="Genomic_DNA"/>
</dbReference>
<accession>A0A816H5N9</accession>
<name>A0A816H5N9_9BILA</name>
<dbReference type="Proteomes" id="UP000681720">
    <property type="component" value="Unassembled WGS sequence"/>
</dbReference>
<dbReference type="EMBL" id="CAJOBI010001482">
    <property type="protein sequence ID" value="CAF3883671.1"/>
    <property type="molecule type" value="Genomic_DNA"/>
</dbReference>
<sequence>MDYSRSDHSDVGADINIAFPDNYKIPPLPKALIKYIEDGILEKFGPHCANRQILIDAIIYDLLDQYNLFYPTYKQFDDITTVIVKYIKLPSTKQNITVWKDALQTKLKRKLFENPNNGVVQEYRLKYSRSGSGHPVKRKIGEIAERDRYKQVFEEVNMLMKIDLSAPVRRQIPILLEKVLETPMFITDSPHLRLLKVLCRRFDETLQHTLCGMYEQHKIPLTSFNSACNSSIMPIVEIQTQIQMNSSQDSLNEQDSSTVTQTAEPKPSNNNSDIPVATNECRNNSENRVLASLNSQNTATQQRKRKINKNLDDENAMFLNTSEKNMHQISTPHQVPLNDTTNSTAHTRQNKKKRRC</sequence>
<dbReference type="Proteomes" id="UP000663824">
    <property type="component" value="Unassembled WGS sequence"/>
</dbReference>
<organism evidence="2 6">
    <name type="scientific">Rotaria magnacalcarata</name>
    <dbReference type="NCBI Taxonomy" id="392030"/>
    <lineage>
        <taxon>Eukaryota</taxon>
        <taxon>Metazoa</taxon>
        <taxon>Spiralia</taxon>
        <taxon>Gnathifera</taxon>
        <taxon>Rotifera</taxon>
        <taxon>Eurotatoria</taxon>
        <taxon>Bdelloidea</taxon>
        <taxon>Philodinida</taxon>
        <taxon>Philodinidae</taxon>
        <taxon>Rotaria</taxon>
    </lineage>
</organism>
<protein>
    <submittedName>
        <fullName evidence="2">Uncharacterized protein</fullName>
    </submittedName>
</protein>
<evidence type="ECO:0000313" key="6">
    <source>
        <dbReference type="Proteomes" id="UP000663834"/>
    </source>
</evidence>
<feature type="compositionally biased region" description="Polar residues" evidence="1">
    <location>
        <begin position="331"/>
        <end position="347"/>
    </location>
</feature>
<dbReference type="Proteomes" id="UP000663834">
    <property type="component" value="Unassembled WGS sequence"/>
</dbReference>
<evidence type="ECO:0000313" key="5">
    <source>
        <dbReference type="EMBL" id="CAF3883671.1"/>
    </source>
</evidence>
<comment type="caution">
    <text evidence="2">The sequence shown here is derived from an EMBL/GenBank/DDBJ whole genome shotgun (WGS) entry which is preliminary data.</text>
</comment>
<feature type="region of interest" description="Disordered" evidence="1">
    <location>
        <begin position="244"/>
        <end position="279"/>
    </location>
</feature>
<dbReference type="EMBL" id="CAJNOW010020991">
    <property type="protein sequence ID" value="CAF1682364.1"/>
    <property type="molecule type" value="Genomic_DNA"/>
</dbReference>
<proteinExistence type="predicted"/>
<dbReference type="OrthoDB" id="10049206at2759"/>
<evidence type="ECO:0000313" key="2">
    <source>
        <dbReference type="EMBL" id="CAF1682364.1"/>
    </source>
</evidence>
<gene>
    <name evidence="4" type="ORF">GIL414_LOCUS5159</name>
    <name evidence="2" type="ORF">KQP761_LOCUS37092</name>
    <name evidence="3" type="ORF">MBJ925_LOCUS31780</name>
    <name evidence="5" type="ORF">SMN809_LOCUS5744</name>
</gene>
<reference evidence="2" key="1">
    <citation type="submission" date="2021-02" db="EMBL/GenBank/DDBJ databases">
        <authorList>
            <person name="Nowell W R."/>
        </authorList>
    </citation>
    <scope>NUCLEOTIDE SEQUENCE</scope>
</reference>
<dbReference type="Proteomes" id="UP000676336">
    <property type="component" value="Unassembled WGS sequence"/>
</dbReference>
<evidence type="ECO:0000256" key="1">
    <source>
        <dbReference type="SAM" id="MobiDB-lite"/>
    </source>
</evidence>
<evidence type="ECO:0000313" key="3">
    <source>
        <dbReference type="EMBL" id="CAF2153826.1"/>
    </source>
</evidence>